<protein>
    <submittedName>
        <fullName evidence="2">WXG100 family type VII secretion target</fullName>
    </submittedName>
</protein>
<proteinExistence type="predicted"/>
<name>A0ABT0YCW2_9ACTN</name>
<gene>
    <name evidence="2" type="ORF">LXN57_39160</name>
</gene>
<dbReference type="Proteomes" id="UP001523216">
    <property type="component" value="Unassembled WGS sequence"/>
</dbReference>
<dbReference type="EMBL" id="JAMQOL010000062">
    <property type="protein sequence ID" value="MCM4083585.1"/>
    <property type="molecule type" value="Genomic_DNA"/>
</dbReference>
<reference evidence="2 3" key="1">
    <citation type="submission" date="2022-06" db="EMBL/GenBank/DDBJ databases">
        <title>Actinoplanes abujensis sp. nov., isolated from Nigerian arid soil.</title>
        <authorList>
            <person name="Ding P."/>
        </authorList>
    </citation>
    <scope>NUCLEOTIDE SEQUENCE [LARGE SCALE GENOMIC DNA]</scope>
    <source>
        <strain evidence="3">TRM88002</strain>
    </source>
</reference>
<evidence type="ECO:0000313" key="2">
    <source>
        <dbReference type="EMBL" id="MCM4083585.1"/>
    </source>
</evidence>
<dbReference type="Pfam" id="PF06013">
    <property type="entry name" value="WXG100"/>
    <property type="match status" value="1"/>
</dbReference>
<dbReference type="InterPro" id="IPR036689">
    <property type="entry name" value="ESAT-6-like_sf"/>
</dbReference>
<dbReference type="RefSeq" id="WP_251803285.1">
    <property type="nucleotide sequence ID" value="NZ_JAMQOL010000062.1"/>
</dbReference>
<comment type="caution">
    <text evidence="2">The sequence shown here is derived from an EMBL/GenBank/DDBJ whole genome shotgun (WGS) entry which is preliminary data.</text>
</comment>
<accession>A0ABT0YCW2</accession>
<dbReference type="SUPFAM" id="SSF140453">
    <property type="entry name" value="EsxAB dimer-like"/>
    <property type="match status" value="1"/>
</dbReference>
<keyword evidence="1" id="KW-0175">Coiled coil</keyword>
<sequence>MSDFSINFGQAEAFLDDVERINQQIKLALDELERNVESSLDSWKSEQVRTAYQVAKARWDQSAIEMSGFLDNARHTLTGVVETYSHAETTNRARFE</sequence>
<dbReference type="InterPro" id="IPR010310">
    <property type="entry name" value="T7SS_ESAT-6-like"/>
</dbReference>
<feature type="coiled-coil region" evidence="1">
    <location>
        <begin position="11"/>
        <end position="42"/>
    </location>
</feature>
<keyword evidence="3" id="KW-1185">Reference proteome</keyword>
<dbReference type="Gene3D" id="1.10.287.1060">
    <property type="entry name" value="ESAT-6-like"/>
    <property type="match status" value="1"/>
</dbReference>
<evidence type="ECO:0000313" key="3">
    <source>
        <dbReference type="Proteomes" id="UP001523216"/>
    </source>
</evidence>
<evidence type="ECO:0000256" key="1">
    <source>
        <dbReference type="SAM" id="Coils"/>
    </source>
</evidence>
<organism evidence="2 3">
    <name type="scientific">Paractinoplanes hotanensis</name>
    <dbReference type="NCBI Taxonomy" id="2906497"/>
    <lineage>
        <taxon>Bacteria</taxon>
        <taxon>Bacillati</taxon>
        <taxon>Actinomycetota</taxon>
        <taxon>Actinomycetes</taxon>
        <taxon>Micromonosporales</taxon>
        <taxon>Micromonosporaceae</taxon>
        <taxon>Paractinoplanes</taxon>
    </lineage>
</organism>